<evidence type="ECO:0000313" key="3">
    <source>
        <dbReference type="EMBL" id="SCY84369.1"/>
    </source>
</evidence>
<name>A0A1G5J963_9FIRM</name>
<proteinExistence type="predicted"/>
<gene>
    <name evidence="3" type="ORF">SAMN03080606_02699</name>
</gene>
<dbReference type="InterPro" id="IPR008984">
    <property type="entry name" value="SMAD_FHA_dom_sf"/>
</dbReference>
<dbReference type="Gene3D" id="2.60.200.20">
    <property type="match status" value="1"/>
</dbReference>
<dbReference type="PANTHER" id="PTHR23308">
    <property type="entry name" value="NUCLEAR INHIBITOR OF PROTEIN PHOSPHATASE-1"/>
    <property type="match status" value="1"/>
</dbReference>
<keyword evidence="1" id="KW-0812">Transmembrane</keyword>
<dbReference type="RefSeq" id="WP_176759021.1">
    <property type="nucleotide sequence ID" value="NZ_FMUS01000018.1"/>
</dbReference>
<reference evidence="3 4" key="1">
    <citation type="submission" date="2016-10" db="EMBL/GenBank/DDBJ databases">
        <authorList>
            <person name="de Groot N.N."/>
        </authorList>
    </citation>
    <scope>NUCLEOTIDE SEQUENCE [LARGE SCALE GENOMIC DNA]</scope>
    <source>
        <strain evidence="3 4">DSM 18978</strain>
    </source>
</reference>
<accession>A0A1G5J963</accession>
<keyword evidence="1" id="KW-1133">Transmembrane helix</keyword>
<dbReference type="SUPFAM" id="SSF49879">
    <property type="entry name" value="SMAD/FHA domain"/>
    <property type="match status" value="1"/>
</dbReference>
<evidence type="ECO:0000256" key="1">
    <source>
        <dbReference type="SAM" id="Phobius"/>
    </source>
</evidence>
<dbReference type="EMBL" id="FMUS01000018">
    <property type="protein sequence ID" value="SCY84369.1"/>
    <property type="molecule type" value="Genomic_DNA"/>
</dbReference>
<dbReference type="CDD" id="cd00060">
    <property type="entry name" value="FHA"/>
    <property type="match status" value="1"/>
</dbReference>
<protein>
    <submittedName>
        <fullName evidence="3">Forkhead associated (FHA) domain, binds pSer, pThr, pTyr</fullName>
    </submittedName>
</protein>
<sequence length="495" mass="57305">MTIIKEKFQINYETNSNGSYLVLKMLAAEKVIRHQIEILSSNEYSKILPVNLNQKDGSLYIFYNITSRQKLSQILERRKLKKLEFIDILIGICRTVTQSSNYLLFYSNFLIHEEYIYVNPSDLDISLVYMPFEVDKESFNSDFIKLVNKLIIHIDTKDDINDDFIQQVLIQLSSENFNFSTFLKHLKETRLSDANKINPPLNKILHQENILKLQEKKYKEKFSSEAPHNILNDKAEAIGKVLFKNKTKKENGLSLKNKLMAIIVQVLLISSIALLLLESNIILNEEGLFDFTALMGSLIVAGVIDYLVMKKIIFADNIITEKRISLNNDKKANEVEVDYKEKNNFKNRIEKLHPININKQEISNCSEFSNLSKKALTNKNADNNLDTMIISIEEEKEAFLECVKDGLAEKTVIDTKKFIVGKLIDHVDFVISSRAVSRIHAEIFFREDEYYLLDLNSKNGTFVNGKQISSNKPYKINDNDTINFADREYRFTRAF</sequence>
<dbReference type="Pfam" id="PF19909">
    <property type="entry name" value="DUF6382"/>
    <property type="match status" value="1"/>
</dbReference>
<dbReference type="AlphaFoldDB" id="A0A1G5J963"/>
<dbReference type="PROSITE" id="PS50006">
    <property type="entry name" value="FHA_DOMAIN"/>
    <property type="match status" value="1"/>
</dbReference>
<keyword evidence="4" id="KW-1185">Reference proteome</keyword>
<feature type="transmembrane region" description="Helical" evidence="1">
    <location>
        <begin position="289"/>
        <end position="308"/>
    </location>
</feature>
<dbReference type="Pfam" id="PF00498">
    <property type="entry name" value="FHA"/>
    <property type="match status" value="1"/>
</dbReference>
<evidence type="ECO:0000259" key="2">
    <source>
        <dbReference type="PROSITE" id="PS50006"/>
    </source>
</evidence>
<dbReference type="STRING" id="1120976.SAMN03080606_02699"/>
<dbReference type="InterPro" id="IPR045962">
    <property type="entry name" value="DUF6382"/>
</dbReference>
<evidence type="ECO:0000313" key="4">
    <source>
        <dbReference type="Proteomes" id="UP000198636"/>
    </source>
</evidence>
<keyword evidence="1" id="KW-0472">Membrane</keyword>
<organism evidence="3 4">
    <name type="scientific">Alkaliphilus peptidifermentans DSM 18978</name>
    <dbReference type="NCBI Taxonomy" id="1120976"/>
    <lineage>
        <taxon>Bacteria</taxon>
        <taxon>Bacillati</taxon>
        <taxon>Bacillota</taxon>
        <taxon>Clostridia</taxon>
        <taxon>Peptostreptococcales</taxon>
        <taxon>Natronincolaceae</taxon>
        <taxon>Alkaliphilus</taxon>
    </lineage>
</organism>
<dbReference type="InterPro" id="IPR000253">
    <property type="entry name" value="FHA_dom"/>
</dbReference>
<dbReference type="Proteomes" id="UP000198636">
    <property type="component" value="Unassembled WGS sequence"/>
</dbReference>
<feature type="transmembrane region" description="Helical" evidence="1">
    <location>
        <begin position="259"/>
        <end position="277"/>
    </location>
</feature>
<dbReference type="SMART" id="SM00240">
    <property type="entry name" value="FHA"/>
    <property type="match status" value="1"/>
</dbReference>
<feature type="domain" description="FHA" evidence="2">
    <location>
        <begin position="418"/>
        <end position="468"/>
    </location>
</feature>
<dbReference type="InterPro" id="IPR050923">
    <property type="entry name" value="Cell_Proc_Reg/RNA_Proc"/>
</dbReference>